<keyword evidence="6" id="KW-0547">Nucleotide-binding</keyword>
<comment type="pathway">
    <text evidence="1">Cofactor biosynthesis; FMN biosynthesis; FMN from riboflavin (ATP route): step 1/1.</text>
</comment>
<keyword evidence="5" id="KW-0808">Transferase</keyword>
<dbReference type="InterPro" id="IPR023468">
    <property type="entry name" value="Riboflavin_kinase"/>
</dbReference>
<evidence type="ECO:0000256" key="2">
    <source>
        <dbReference type="ARBA" id="ARBA00012105"/>
    </source>
</evidence>
<name>A0A1I8EEL9_WUCBA</name>
<dbReference type="GO" id="GO:0008531">
    <property type="term" value="F:riboflavin kinase activity"/>
    <property type="evidence" value="ECO:0007669"/>
    <property type="project" value="UniProtKB-EC"/>
</dbReference>
<keyword evidence="4" id="KW-0288">FMN</keyword>
<protein>
    <recommendedName>
        <fullName evidence="2">riboflavin kinase</fullName>
        <ecNumber evidence="2">2.7.1.26</ecNumber>
    </recommendedName>
</protein>
<dbReference type="PANTHER" id="PTHR22749">
    <property type="entry name" value="RIBOFLAVIN KINASE/FMN ADENYLYLTRANSFERASE"/>
    <property type="match status" value="1"/>
</dbReference>
<evidence type="ECO:0000256" key="3">
    <source>
        <dbReference type="ARBA" id="ARBA00022630"/>
    </source>
</evidence>
<evidence type="ECO:0000256" key="6">
    <source>
        <dbReference type="ARBA" id="ARBA00022741"/>
    </source>
</evidence>
<proteinExistence type="predicted"/>
<dbReference type="InterPro" id="IPR015865">
    <property type="entry name" value="Riboflavin_kinase_bac/euk"/>
</dbReference>
<dbReference type="UniPathway" id="UPA00276">
    <property type="reaction ID" value="UER00406"/>
</dbReference>
<keyword evidence="3" id="KW-0285">Flavoprotein</keyword>
<evidence type="ECO:0000256" key="8">
    <source>
        <dbReference type="SAM" id="Phobius"/>
    </source>
</evidence>
<feature type="transmembrane region" description="Helical" evidence="8">
    <location>
        <begin position="126"/>
        <end position="145"/>
    </location>
</feature>
<reference evidence="10" key="1">
    <citation type="submission" date="2016-11" db="UniProtKB">
        <authorList>
            <consortium name="WormBaseParasite"/>
        </authorList>
    </citation>
    <scope>IDENTIFICATION</scope>
    <source>
        <strain evidence="10">pt0022</strain>
    </source>
</reference>
<dbReference type="PANTHER" id="PTHR22749:SF6">
    <property type="entry name" value="RIBOFLAVIN KINASE"/>
    <property type="match status" value="1"/>
</dbReference>
<dbReference type="AlphaFoldDB" id="A0A1I8EEL9"/>
<feature type="domain" description="Riboflavin kinase" evidence="9">
    <location>
        <begin position="17"/>
        <end position="166"/>
    </location>
</feature>
<evidence type="ECO:0000256" key="1">
    <source>
        <dbReference type="ARBA" id="ARBA00005201"/>
    </source>
</evidence>
<dbReference type="InterPro" id="IPR023465">
    <property type="entry name" value="Riboflavin_kinase_dom_sf"/>
</dbReference>
<dbReference type="EC" id="2.7.1.26" evidence="2"/>
<dbReference type="GO" id="GO:0005739">
    <property type="term" value="C:mitochondrion"/>
    <property type="evidence" value="ECO:0007669"/>
    <property type="project" value="TreeGrafter"/>
</dbReference>
<evidence type="ECO:0000313" key="10">
    <source>
        <dbReference type="WBParaSite" id="maker-PairedContig_1747-snap-gene-1.33-mRNA-1"/>
    </source>
</evidence>
<dbReference type="GO" id="GO:0009231">
    <property type="term" value="P:riboflavin biosynthetic process"/>
    <property type="evidence" value="ECO:0007669"/>
    <property type="project" value="InterPro"/>
</dbReference>
<organism evidence="10">
    <name type="scientific">Wuchereria bancrofti</name>
    <dbReference type="NCBI Taxonomy" id="6293"/>
    <lineage>
        <taxon>Eukaryota</taxon>
        <taxon>Metazoa</taxon>
        <taxon>Ecdysozoa</taxon>
        <taxon>Nematoda</taxon>
        <taxon>Chromadorea</taxon>
        <taxon>Rhabditida</taxon>
        <taxon>Spirurina</taxon>
        <taxon>Spiruromorpha</taxon>
        <taxon>Filarioidea</taxon>
        <taxon>Onchocercidae</taxon>
        <taxon>Wuchereria</taxon>
    </lineage>
</organism>
<keyword evidence="8" id="KW-0812">Transmembrane</keyword>
<keyword evidence="8" id="KW-0472">Membrane</keyword>
<dbReference type="GO" id="GO:0009398">
    <property type="term" value="P:FMN biosynthetic process"/>
    <property type="evidence" value="ECO:0007669"/>
    <property type="project" value="UniProtKB-UniPathway"/>
</dbReference>
<dbReference type="STRING" id="6293.A0A1I8EEL9"/>
<dbReference type="SMART" id="SM00904">
    <property type="entry name" value="Flavokinase"/>
    <property type="match status" value="1"/>
</dbReference>
<evidence type="ECO:0000259" key="9">
    <source>
        <dbReference type="SMART" id="SM00904"/>
    </source>
</evidence>
<keyword evidence="8" id="KW-1133">Transmembrane helix</keyword>
<evidence type="ECO:0000256" key="5">
    <source>
        <dbReference type="ARBA" id="ARBA00022679"/>
    </source>
</evidence>
<dbReference type="GO" id="GO:0005524">
    <property type="term" value="F:ATP binding"/>
    <property type="evidence" value="ECO:0007669"/>
    <property type="project" value="UniProtKB-KW"/>
</dbReference>
<dbReference type="SUPFAM" id="SSF82114">
    <property type="entry name" value="Riboflavin kinase-like"/>
    <property type="match status" value="1"/>
</dbReference>
<accession>A0A1I8EEL9</accession>
<evidence type="ECO:0000256" key="7">
    <source>
        <dbReference type="ARBA" id="ARBA00022840"/>
    </source>
</evidence>
<sequence>MNDSNRDRAVGDSTDDPYPYYFRGTVVVGFGRGGRKLGCPTANMDDNVISCLPPYFPCGVFYGFANVNHGEVYGMVTSIGWNPHFKNERKTIEVHILHDFEEDFYGAEVRAVLVGFLRPMAAFDSLGYLFVFPVLFILFFNQISIAKHELKTAINNDVALAESLLSAPEMMVYKNSNFFSQ</sequence>
<dbReference type="WBParaSite" id="maker-PairedContig_1747-snap-gene-1.33-mRNA-1">
    <property type="protein sequence ID" value="maker-PairedContig_1747-snap-gene-1.33-mRNA-1"/>
    <property type="gene ID" value="maker-PairedContig_1747-snap-gene-1.33"/>
</dbReference>
<evidence type="ECO:0000256" key="4">
    <source>
        <dbReference type="ARBA" id="ARBA00022643"/>
    </source>
</evidence>
<dbReference type="Pfam" id="PF01687">
    <property type="entry name" value="Flavokinase"/>
    <property type="match status" value="1"/>
</dbReference>
<keyword evidence="7" id="KW-0067">ATP-binding</keyword>
<dbReference type="Gene3D" id="2.40.30.30">
    <property type="entry name" value="Riboflavin kinase-like"/>
    <property type="match status" value="1"/>
</dbReference>